<dbReference type="SUPFAM" id="SSF53756">
    <property type="entry name" value="UDP-Glycosyltransferase/glycogen phosphorylase"/>
    <property type="match status" value="1"/>
</dbReference>
<proteinExistence type="predicted"/>
<dbReference type="Pfam" id="PF00534">
    <property type="entry name" value="Glycos_transf_1"/>
    <property type="match status" value="1"/>
</dbReference>
<organism evidence="2 3">
    <name type="scientific">Candidatus Falkowbacteria bacterium CG_4_9_14_3_um_filter_38_19</name>
    <dbReference type="NCBI Taxonomy" id="1974559"/>
    <lineage>
        <taxon>Bacteria</taxon>
        <taxon>Candidatus Falkowiibacteriota</taxon>
    </lineage>
</organism>
<accession>A0A2M8AE08</accession>
<feature type="domain" description="Glycosyl transferase family 1" evidence="1">
    <location>
        <begin position="4"/>
        <end position="99"/>
    </location>
</feature>
<evidence type="ECO:0000313" key="2">
    <source>
        <dbReference type="EMBL" id="PJB15766.1"/>
    </source>
</evidence>
<protein>
    <recommendedName>
        <fullName evidence="1">Glycosyl transferase family 1 domain-containing protein</fullName>
    </recommendedName>
</protein>
<name>A0A2M8AE08_9BACT</name>
<comment type="caution">
    <text evidence="2">The sequence shown here is derived from an EMBL/GenBank/DDBJ whole genome shotgun (WGS) entry which is preliminary data.</text>
</comment>
<dbReference type="InterPro" id="IPR001296">
    <property type="entry name" value="Glyco_trans_1"/>
</dbReference>
<dbReference type="Gene3D" id="3.40.50.2000">
    <property type="entry name" value="Glycogen Phosphorylase B"/>
    <property type="match status" value="1"/>
</dbReference>
<evidence type="ECO:0000313" key="3">
    <source>
        <dbReference type="Proteomes" id="UP000230611"/>
    </source>
</evidence>
<reference evidence="3" key="1">
    <citation type="submission" date="2017-09" db="EMBL/GenBank/DDBJ databases">
        <title>Depth-based differentiation of microbial function through sediment-hosted aquifers and enrichment of novel symbionts in the deep terrestrial subsurface.</title>
        <authorList>
            <person name="Probst A.J."/>
            <person name="Ladd B."/>
            <person name="Jarett J.K."/>
            <person name="Geller-Mcgrath D.E."/>
            <person name="Sieber C.M.K."/>
            <person name="Emerson J.B."/>
            <person name="Anantharaman K."/>
            <person name="Thomas B.C."/>
            <person name="Malmstrom R."/>
            <person name="Stieglmeier M."/>
            <person name="Klingl A."/>
            <person name="Woyke T."/>
            <person name="Ryan C.M."/>
            <person name="Banfield J.F."/>
        </authorList>
    </citation>
    <scope>NUCLEOTIDE SEQUENCE [LARGE SCALE GENOMIC DNA]</scope>
</reference>
<dbReference type="EMBL" id="PFUO01000145">
    <property type="protein sequence ID" value="PJB15766.1"/>
    <property type="molecule type" value="Genomic_DNA"/>
</dbReference>
<feature type="non-terminal residue" evidence="2">
    <location>
        <position position="1"/>
    </location>
</feature>
<dbReference type="AlphaFoldDB" id="A0A2M8AE08"/>
<feature type="non-terminal residue" evidence="2">
    <location>
        <position position="102"/>
    </location>
</feature>
<dbReference type="PANTHER" id="PTHR45947">
    <property type="entry name" value="SULFOQUINOVOSYL TRANSFERASE SQD2"/>
    <property type="match status" value="1"/>
</dbReference>
<dbReference type="InterPro" id="IPR050194">
    <property type="entry name" value="Glycosyltransferase_grp1"/>
</dbReference>
<sequence length="102" mass="11407">GLLVEWLGLLQRVKFVSHKTGDEFWQIVNGAEFIVMPSRWYENAPYGVLEAMALGKTVICPHLGGLAEIIQNGFNGFLYKNGSIDDLADIMKRLTAKPEIKN</sequence>
<gene>
    <name evidence="2" type="ORF">CO116_03180</name>
</gene>
<dbReference type="Proteomes" id="UP000230611">
    <property type="component" value="Unassembled WGS sequence"/>
</dbReference>
<dbReference type="PANTHER" id="PTHR45947:SF3">
    <property type="entry name" value="SULFOQUINOVOSYL TRANSFERASE SQD2"/>
    <property type="match status" value="1"/>
</dbReference>
<evidence type="ECO:0000259" key="1">
    <source>
        <dbReference type="Pfam" id="PF00534"/>
    </source>
</evidence>
<dbReference type="GO" id="GO:0016757">
    <property type="term" value="F:glycosyltransferase activity"/>
    <property type="evidence" value="ECO:0007669"/>
    <property type="project" value="InterPro"/>
</dbReference>